<organism evidence="3">
    <name type="scientific">Nicotiana tabacum</name>
    <name type="common">Common tobacco</name>
    <dbReference type="NCBI Taxonomy" id="4097"/>
    <lineage>
        <taxon>Eukaryota</taxon>
        <taxon>Viridiplantae</taxon>
        <taxon>Streptophyta</taxon>
        <taxon>Embryophyta</taxon>
        <taxon>Tracheophyta</taxon>
        <taxon>Spermatophyta</taxon>
        <taxon>Magnoliopsida</taxon>
        <taxon>eudicotyledons</taxon>
        <taxon>Gunneridae</taxon>
        <taxon>Pentapetalae</taxon>
        <taxon>asterids</taxon>
        <taxon>lamiids</taxon>
        <taxon>Solanales</taxon>
        <taxon>Solanaceae</taxon>
        <taxon>Nicotianoideae</taxon>
        <taxon>Nicotianeae</taxon>
        <taxon>Nicotiana</taxon>
    </lineage>
</organism>
<reference evidence="3" key="1">
    <citation type="submission" date="2025-08" db="UniProtKB">
        <authorList>
            <consortium name="RefSeq"/>
        </authorList>
    </citation>
    <scope>IDENTIFICATION</scope>
</reference>
<feature type="compositionally biased region" description="Polar residues" evidence="1">
    <location>
        <begin position="274"/>
        <end position="308"/>
    </location>
</feature>
<feature type="domain" description="Reverse transcriptase Ty1/copia-type" evidence="2">
    <location>
        <begin position="501"/>
        <end position="591"/>
    </location>
</feature>
<dbReference type="STRING" id="4097.A0A1S4D4K6"/>
<gene>
    <name evidence="3" type="primary">LOC107825907</name>
</gene>
<name>A0A1S4D4K6_TOBAC</name>
<dbReference type="RefSeq" id="XP_016508311.1">
    <property type="nucleotide sequence ID" value="XM_016652825.1"/>
</dbReference>
<dbReference type="InterPro" id="IPR013103">
    <property type="entry name" value="RVT_2"/>
</dbReference>
<dbReference type="Pfam" id="PF07727">
    <property type="entry name" value="RVT_2"/>
    <property type="match status" value="1"/>
</dbReference>
<dbReference type="InterPro" id="IPR043502">
    <property type="entry name" value="DNA/RNA_pol_sf"/>
</dbReference>
<evidence type="ECO:0000256" key="1">
    <source>
        <dbReference type="SAM" id="MobiDB-lite"/>
    </source>
</evidence>
<feature type="compositionally biased region" description="Polar residues" evidence="1">
    <location>
        <begin position="315"/>
        <end position="327"/>
    </location>
</feature>
<dbReference type="SUPFAM" id="SSF56672">
    <property type="entry name" value="DNA/RNA polymerases"/>
    <property type="match status" value="1"/>
</dbReference>
<evidence type="ECO:0000259" key="2">
    <source>
        <dbReference type="Pfam" id="PF07727"/>
    </source>
</evidence>
<dbReference type="AlphaFoldDB" id="A0A1S4D4K6"/>
<evidence type="ECO:0000313" key="3">
    <source>
        <dbReference type="RefSeq" id="XP_016508311.1"/>
    </source>
</evidence>
<dbReference type="CDD" id="cd09272">
    <property type="entry name" value="RNase_HI_RT_Ty1"/>
    <property type="match status" value="1"/>
</dbReference>
<dbReference type="KEGG" id="nta:107825907"/>
<proteinExistence type="predicted"/>
<feature type="region of interest" description="Disordered" evidence="1">
    <location>
        <begin position="274"/>
        <end position="345"/>
    </location>
</feature>
<dbReference type="PaxDb" id="4097-A0A1S4D4K6"/>
<protein>
    <recommendedName>
        <fullName evidence="2">Reverse transcriptase Ty1/copia-type domain-containing protein</fullName>
    </recommendedName>
</protein>
<dbReference type="OrthoDB" id="414945at2759"/>
<dbReference type="PANTHER" id="PTHR11439">
    <property type="entry name" value="GAG-POL-RELATED RETROTRANSPOSON"/>
    <property type="match status" value="1"/>
</dbReference>
<sequence length="854" mass="94831">MDPETKKFVTSRDVLFDEVSSYYSAEKTSNQEKGKSRASAASVYGGPEGIVPGGCSEVGAGNQSVEIQNLTKEQYNRLLHLLENFHGGNAIEVSNNITSGAANFADSGASNHMSYNKALLTDIRILPYPFLITLPNGYKVRVTEIGDAVLSPKLTLHKASSMKRPQEIGRARNGLYFLCSKCQFLGLATVPTSLISNSCSASTSNSNNAQPHKSLTVNNDNLETCPVNCLLSSSVNVPLSRNKKVSSDHTSLPCVLPSFHYNLACEGHRNDALSNSQSLTRTSPNSVTNTSLPGDQDISSLVDQSNHSPVDAGVSENSPILSNTSDQHTTDTSSFPSPTRPSRTVKTPSYLSEYVYSLPNLKNNTSHTVLLNFPLSDHQHTCFTALNKDSQHMMRNITHESKPCSYEEAALNPAWQPAMTHEFEALYANHTRDLVTLHAVIKMTTVRTLISIAVKRGWNLFQLDVNNVFLHGDLHEEVYMEVPQGLQIEVPGLVCKLNKSLGFRHSENDHSLFCKKDGFSIVFVAVYIDDVILTGTDVEEIKALKFFLHDQFKIKDLGKLHYFLGLEVFYKDDGVLISQRKFTADLLREYDNQYTTVSSPLDCTVKLKAEEGTLLADPTHYRKLVGKLNFLINTRLDIAYSVQHLSQFMQTPREPHLKAALHVLKYLKNDPTLGIFFSNNPDCTMKAFCDSDWATCPDSRRSVSGHIVLLGDSPISWKSKKQEIVSLSSAEAEYRSVRKVVGELVWLKRLLEELTVPCLHLSQFFCDSQAAVHMARNPVFHERTKHIEVDCHFVRDKLHDGLITLHHIPTDAQLADIFTKALTGIKHTSILGKLAVSSSPPTWRGEGIASIAWQ</sequence>
<feature type="compositionally biased region" description="Low complexity" evidence="1">
    <location>
        <begin position="330"/>
        <end position="344"/>
    </location>
</feature>
<dbReference type="PANTHER" id="PTHR11439:SF469">
    <property type="entry name" value="REVERSE TRANSCRIPTASE TY1_COPIA-TYPE DOMAIN-CONTAINING PROTEIN"/>
    <property type="match status" value="1"/>
</dbReference>
<accession>A0A1S4D4K6</accession>